<evidence type="ECO:0000256" key="1">
    <source>
        <dbReference type="ARBA" id="ARBA00043985"/>
    </source>
</evidence>
<feature type="compositionally biased region" description="Low complexity" evidence="3">
    <location>
        <begin position="212"/>
        <end position="228"/>
    </location>
</feature>
<reference evidence="4 5" key="1">
    <citation type="submission" date="2021-03" db="EMBL/GenBank/DDBJ databases">
        <title>Genomic Encyclopedia of Type Strains, Phase IV (KMG-IV): sequencing the most valuable type-strain genomes for metagenomic binning, comparative biology and taxonomic classification.</title>
        <authorList>
            <person name="Goeker M."/>
        </authorList>
    </citation>
    <scope>NUCLEOTIDE SEQUENCE [LARGE SCALE GENOMIC DNA]</scope>
    <source>
        <strain evidence="4 5">DSM 26048</strain>
    </source>
</reference>
<evidence type="ECO:0000256" key="3">
    <source>
        <dbReference type="SAM" id="MobiDB-lite"/>
    </source>
</evidence>
<organism evidence="4 5">
    <name type="scientific">Paenibacillus eucommiae</name>
    <dbReference type="NCBI Taxonomy" id="1355755"/>
    <lineage>
        <taxon>Bacteria</taxon>
        <taxon>Bacillati</taxon>
        <taxon>Bacillota</taxon>
        <taxon>Bacilli</taxon>
        <taxon>Bacillales</taxon>
        <taxon>Paenibacillaceae</taxon>
        <taxon>Paenibacillus</taxon>
    </lineage>
</organism>
<evidence type="ECO:0000256" key="2">
    <source>
        <dbReference type="SAM" id="Coils"/>
    </source>
</evidence>
<dbReference type="InterPro" id="IPR007157">
    <property type="entry name" value="PspA_VIPP1"/>
</dbReference>
<protein>
    <submittedName>
        <fullName evidence="4">Phage shock protein A</fullName>
    </submittedName>
</protein>
<dbReference type="RefSeq" id="WP_209975981.1">
    <property type="nucleotide sequence ID" value="NZ_JAGGLB010000023.1"/>
</dbReference>
<accession>A0ABS4J2U1</accession>
<sequence>MGVLSRFRDIMASNVNALLDRAEDPAKTIDAYMRNVNSDLGKVKAETAAVLADESRAKRVLDECKAEIEKLQRYAEKAVEAGNEEDARMFLDKKAAAADKKSQLQAAYETASSNAANMKQMQDKLVSDISQLEARRVNLKAKMAAVKTQQNLNAKSSSVGFDDSVFDNMEEKANMAYNEAMAIAELRAEKKDDLDELFAEFEKSTNSGESENGSVNTKSNSNTNTNMSTEDELAAIKEQLKKKK</sequence>
<proteinExistence type="inferred from homology"/>
<comment type="similarity">
    <text evidence="1">Belongs to the PspA/Vipp/IM30 family.</text>
</comment>
<dbReference type="PANTHER" id="PTHR31088:SF6">
    <property type="entry name" value="PHAGE SHOCK PROTEIN A"/>
    <property type="match status" value="1"/>
</dbReference>
<dbReference type="EMBL" id="JAGGLB010000023">
    <property type="protein sequence ID" value="MBP1994128.1"/>
    <property type="molecule type" value="Genomic_DNA"/>
</dbReference>
<dbReference type="Pfam" id="PF04012">
    <property type="entry name" value="PspA_IM30"/>
    <property type="match status" value="1"/>
</dbReference>
<feature type="region of interest" description="Disordered" evidence="3">
    <location>
        <begin position="199"/>
        <end position="232"/>
    </location>
</feature>
<name>A0ABS4J2U1_9BACL</name>
<comment type="caution">
    <text evidence="4">The sequence shown here is derived from an EMBL/GenBank/DDBJ whole genome shotgun (WGS) entry which is preliminary data.</text>
</comment>
<keyword evidence="5" id="KW-1185">Reference proteome</keyword>
<keyword evidence="2" id="KW-0175">Coiled coil</keyword>
<feature type="coiled-coil region" evidence="2">
    <location>
        <begin position="115"/>
        <end position="149"/>
    </location>
</feature>
<feature type="coiled-coil region" evidence="2">
    <location>
        <begin position="54"/>
        <end position="81"/>
    </location>
</feature>
<gene>
    <name evidence="4" type="ORF">J2Z66_005754</name>
</gene>
<dbReference type="PANTHER" id="PTHR31088">
    <property type="entry name" value="MEMBRANE-ASSOCIATED PROTEIN VIPP1, CHLOROPLASTIC"/>
    <property type="match status" value="1"/>
</dbReference>
<evidence type="ECO:0000313" key="5">
    <source>
        <dbReference type="Proteomes" id="UP001519287"/>
    </source>
</evidence>
<evidence type="ECO:0000313" key="4">
    <source>
        <dbReference type="EMBL" id="MBP1994128.1"/>
    </source>
</evidence>
<dbReference type="Proteomes" id="UP001519287">
    <property type="component" value="Unassembled WGS sequence"/>
</dbReference>